<dbReference type="GO" id="GO:0004175">
    <property type="term" value="F:endopeptidase activity"/>
    <property type="evidence" value="ECO:0007669"/>
    <property type="project" value="UniProtKB-ARBA"/>
</dbReference>
<keyword evidence="1" id="KW-0812">Transmembrane</keyword>
<dbReference type="RefSeq" id="WP_092041215.1">
    <property type="nucleotide sequence ID" value="NZ_FOOK01000040.1"/>
</dbReference>
<protein>
    <recommendedName>
        <fullName evidence="2">CAAX prenyl protease 2/Lysostaphin resistance protein A-like domain-containing protein</fullName>
    </recommendedName>
</protein>
<dbReference type="Pfam" id="PF02517">
    <property type="entry name" value="Rce1-like"/>
    <property type="match status" value="1"/>
</dbReference>
<dbReference type="Proteomes" id="UP000198661">
    <property type="component" value="Unassembled WGS sequence"/>
</dbReference>
<dbReference type="PANTHER" id="PTHR39430">
    <property type="entry name" value="MEMBRANE-ASSOCIATED PROTEASE-RELATED"/>
    <property type="match status" value="1"/>
</dbReference>
<dbReference type="OrthoDB" id="324900at2"/>
<dbReference type="AlphaFoldDB" id="A0A1I2SAY9"/>
<keyword evidence="1" id="KW-0472">Membrane</keyword>
<evidence type="ECO:0000313" key="3">
    <source>
        <dbReference type="EMBL" id="SFG50044.1"/>
    </source>
</evidence>
<feature type="domain" description="CAAX prenyl protease 2/Lysostaphin resistance protein A-like" evidence="2">
    <location>
        <begin position="116"/>
        <end position="207"/>
    </location>
</feature>
<evidence type="ECO:0000259" key="2">
    <source>
        <dbReference type="Pfam" id="PF02517"/>
    </source>
</evidence>
<dbReference type="GO" id="GO:0080120">
    <property type="term" value="P:CAAX-box protein maturation"/>
    <property type="evidence" value="ECO:0007669"/>
    <property type="project" value="UniProtKB-ARBA"/>
</dbReference>
<keyword evidence="1" id="KW-1133">Transmembrane helix</keyword>
<evidence type="ECO:0000256" key="1">
    <source>
        <dbReference type="SAM" id="Phobius"/>
    </source>
</evidence>
<feature type="transmembrane region" description="Helical" evidence="1">
    <location>
        <begin position="75"/>
        <end position="97"/>
    </location>
</feature>
<sequence length="282" mass="30866">MEWLKLFGKLFLTLGLAIAGTILLSLPLIPLFPAEQIQWWSIFPQEAAFIGASFLAWIVFEKRPVREMGLAPVSFLRFAVGAGIGILMIGTLFLLLWPSPWLEVAGVRWNKAVLFSVLSAVSGFLAVAAGEEIFTRGYVQTLLVERLGVWGGIIATSLLFSLLHLLNPHTSLLPMFNLFLAGVLLGVIREATGSLWMPVGLHFTWNLTQELLSLPVSGARLTPHSPVIAAENGPDWLTGGPFGLEGGIAVTLMLLLAILWFVRRDPEKFKFKGILSAAKPLR</sequence>
<proteinExistence type="predicted"/>
<reference evidence="3 4" key="1">
    <citation type="submission" date="2016-10" db="EMBL/GenBank/DDBJ databases">
        <authorList>
            <person name="de Groot N.N."/>
        </authorList>
    </citation>
    <scope>NUCLEOTIDE SEQUENCE [LARGE SCALE GENOMIC DNA]</scope>
    <source>
        <strain evidence="3 4">DSM 44945</strain>
    </source>
</reference>
<feature type="transmembrane region" description="Helical" evidence="1">
    <location>
        <begin position="147"/>
        <end position="166"/>
    </location>
</feature>
<feature type="transmembrane region" description="Helical" evidence="1">
    <location>
        <begin position="242"/>
        <end position="262"/>
    </location>
</feature>
<feature type="transmembrane region" description="Helical" evidence="1">
    <location>
        <begin position="109"/>
        <end position="127"/>
    </location>
</feature>
<feature type="transmembrane region" description="Helical" evidence="1">
    <location>
        <begin position="6"/>
        <end position="32"/>
    </location>
</feature>
<evidence type="ECO:0000313" key="4">
    <source>
        <dbReference type="Proteomes" id="UP000198661"/>
    </source>
</evidence>
<dbReference type="EMBL" id="FOOK01000040">
    <property type="protein sequence ID" value="SFG50044.1"/>
    <property type="molecule type" value="Genomic_DNA"/>
</dbReference>
<dbReference type="InterPro" id="IPR003675">
    <property type="entry name" value="Rce1/LyrA-like_dom"/>
</dbReference>
<organism evidence="3 4">
    <name type="scientific">Planifilum fulgidum</name>
    <dbReference type="NCBI Taxonomy" id="201973"/>
    <lineage>
        <taxon>Bacteria</taxon>
        <taxon>Bacillati</taxon>
        <taxon>Bacillota</taxon>
        <taxon>Bacilli</taxon>
        <taxon>Bacillales</taxon>
        <taxon>Thermoactinomycetaceae</taxon>
        <taxon>Planifilum</taxon>
    </lineage>
</organism>
<keyword evidence="4" id="KW-1185">Reference proteome</keyword>
<gene>
    <name evidence="3" type="ORF">SAMN04488025_1408</name>
</gene>
<dbReference type="PANTHER" id="PTHR39430:SF1">
    <property type="entry name" value="PROTEASE"/>
    <property type="match status" value="1"/>
</dbReference>
<feature type="transmembrane region" description="Helical" evidence="1">
    <location>
        <begin position="39"/>
        <end position="60"/>
    </location>
</feature>
<accession>A0A1I2SAY9</accession>
<name>A0A1I2SAY9_9BACL</name>